<sequence>MKTIKLILCLICLFCLQQAFSQIKPIVRKTVKPPINKSKFYLFLLVGQSNMAGRGKVESVDTLPNPKVLTLNSRGEWEVAKDPIHFDRSYAGVGPGLTFGKLMAEADTSIYIGLIPCAVGGSSINAWLPAVDTAKTGKNYKVAILRTRTAIQSGTLKGVIWHQGETDCTAKGVVNYQEKLNKVVNGFRTDLKNPTLTFIAGELPAFQTQQPDKEKKMQFNPYVAQINTTLQNLKSILANFDYVVATDTDHIGDYLHFNATSARIMGQRYANLMLKSIKQQGAIK</sequence>
<accession>A0A4U1BTJ6</accession>
<dbReference type="RefSeq" id="WP_136827669.1">
    <property type="nucleotide sequence ID" value="NZ_SWBP01000009.1"/>
</dbReference>
<name>A0A4U1BTJ6_9SPHI</name>
<keyword evidence="5" id="KW-1185">Reference proteome</keyword>
<dbReference type="Gene3D" id="3.40.50.1110">
    <property type="entry name" value="SGNH hydrolase"/>
    <property type="match status" value="1"/>
</dbReference>
<dbReference type="OrthoDB" id="9795554at2"/>
<dbReference type="GO" id="GO:0016788">
    <property type="term" value="F:hydrolase activity, acting on ester bonds"/>
    <property type="evidence" value="ECO:0007669"/>
    <property type="project" value="UniProtKB-ARBA"/>
</dbReference>
<evidence type="ECO:0000313" key="4">
    <source>
        <dbReference type="EMBL" id="TKB95231.1"/>
    </source>
</evidence>
<feature type="chain" id="PRO_5020746992" evidence="2">
    <location>
        <begin position="22"/>
        <end position="284"/>
    </location>
</feature>
<dbReference type="InterPro" id="IPR036514">
    <property type="entry name" value="SGNH_hydro_sf"/>
</dbReference>
<organism evidence="4 5">
    <name type="scientific">Pedobacter cryophilus</name>
    <dbReference type="NCBI Taxonomy" id="2571271"/>
    <lineage>
        <taxon>Bacteria</taxon>
        <taxon>Pseudomonadati</taxon>
        <taxon>Bacteroidota</taxon>
        <taxon>Sphingobacteriia</taxon>
        <taxon>Sphingobacteriales</taxon>
        <taxon>Sphingobacteriaceae</taxon>
        <taxon>Pedobacter</taxon>
    </lineage>
</organism>
<gene>
    <name evidence="4" type="ORF">FA046_16630</name>
</gene>
<dbReference type="PANTHER" id="PTHR31988:SF19">
    <property type="entry name" value="9-O-ACETYL-N-ACETYLNEURAMINIC ACID DEACETYLASE-RELATED"/>
    <property type="match status" value="1"/>
</dbReference>
<dbReference type="InterPro" id="IPR005181">
    <property type="entry name" value="SASA"/>
</dbReference>
<dbReference type="EMBL" id="SWBP01000009">
    <property type="protein sequence ID" value="TKB95231.1"/>
    <property type="molecule type" value="Genomic_DNA"/>
</dbReference>
<dbReference type="Pfam" id="PF03629">
    <property type="entry name" value="SASA"/>
    <property type="match status" value="1"/>
</dbReference>
<keyword evidence="2" id="KW-0732">Signal</keyword>
<comment type="caution">
    <text evidence="4">The sequence shown here is derived from an EMBL/GenBank/DDBJ whole genome shotgun (WGS) entry which is preliminary data.</text>
</comment>
<evidence type="ECO:0000256" key="2">
    <source>
        <dbReference type="SAM" id="SignalP"/>
    </source>
</evidence>
<dbReference type="InterPro" id="IPR052940">
    <property type="entry name" value="Carb_Esterase_6"/>
</dbReference>
<proteinExistence type="predicted"/>
<keyword evidence="1" id="KW-0378">Hydrolase</keyword>
<protein>
    <submittedName>
        <fullName evidence="4">Sialate O-acetylesterase</fullName>
    </submittedName>
</protein>
<dbReference type="SUPFAM" id="SSF52266">
    <property type="entry name" value="SGNH hydrolase"/>
    <property type="match status" value="1"/>
</dbReference>
<dbReference type="PANTHER" id="PTHR31988">
    <property type="entry name" value="ESTERASE, PUTATIVE (DUF303)-RELATED"/>
    <property type="match status" value="1"/>
</dbReference>
<feature type="domain" description="Sialate O-acetylesterase" evidence="3">
    <location>
        <begin position="41"/>
        <end position="275"/>
    </location>
</feature>
<evidence type="ECO:0000259" key="3">
    <source>
        <dbReference type="Pfam" id="PF03629"/>
    </source>
</evidence>
<feature type="signal peptide" evidence="2">
    <location>
        <begin position="1"/>
        <end position="21"/>
    </location>
</feature>
<dbReference type="Proteomes" id="UP000308181">
    <property type="component" value="Unassembled WGS sequence"/>
</dbReference>
<evidence type="ECO:0000256" key="1">
    <source>
        <dbReference type="ARBA" id="ARBA00022801"/>
    </source>
</evidence>
<evidence type="ECO:0000313" key="5">
    <source>
        <dbReference type="Proteomes" id="UP000308181"/>
    </source>
</evidence>
<dbReference type="AlphaFoldDB" id="A0A4U1BTJ6"/>
<reference evidence="4 5" key="1">
    <citation type="submission" date="2019-04" db="EMBL/GenBank/DDBJ databases">
        <title>Pedobacter sp. AR-3-17 sp. nov., isolated from Arctic soil.</title>
        <authorList>
            <person name="Dahal R.H."/>
            <person name="Kim D.-U."/>
        </authorList>
    </citation>
    <scope>NUCLEOTIDE SEQUENCE [LARGE SCALE GENOMIC DNA]</scope>
    <source>
        <strain evidence="4 5">AR-3-17</strain>
    </source>
</reference>